<accession>A0A1V5SP63</accession>
<gene>
    <name evidence="2" type="ORF">BWY41_01522</name>
</gene>
<dbReference type="AlphaFoldDB" id="A0A1V5SP63"/>
<protein>
    <submittedName>
        <fullName evidence="2">Asp/Glu/Hydantoin racemase</fullName>
    </submittedName>
</protein>
<comment type="similarity">
    <text evidence="1">Belongs to the HyuE racemase family.</text>
</comment>
<dbReference type="InterPro" id="IPR053714">
    <property type="entry name" value="Iso_Racemase_Enz_sf"/>
</dbReference>
<comment type="caution">
    <text evidence="2">The sequence shown here is derived from an EMBL/GenBank/DDBJ whole genome shotgun (WGS) entry which is preliminary data.</text>
</comment>
<evidence type="ECO:0000313" key="2">
    <source>
        <dbReference type="EMBL" id="OQA56339.1"/>
    </source>
</evidence>
<dbReference type="PANTHER" id="PTHR28047">
    <property type="entry name" value="PROTEIN DCG1"/>
    <property type="match status" value="1"/>
</dbReference>
<dbReference type="InterPro" id="IPR052186">
    <property type="entry name" value="Hydantoin_racemase-like"/>
</dbReference>
<dbReference type="Gene3D" id="3.40.50.12500">
    <property type="match status" value="1"/>
</dbReference>
<sequence length="245" mass="26925">MKLKIIVPIITKLFEAETEKEVKQFLSPDTEIDVECIPYGSASIESAYDEAACAPGILHLAEKAQKQGFDGVFIDCMGDPALAAARERLEIPVVGPGRTSMLFAADLAHRFSVVTVLESVVVLLENLAHEAGVGKKLASIRWVNIPVLELGDRDKLMNALVEESEKALGEDQAHALILGCTGMMGVADELSAELFRRGYRIPLIYPVSTALKYLETLVNLKLTQSKKTYQIPSNKERNLWERLGS</sequence>
<dbReference type="InterPro" id="IPR015942">
    <property type="entry name" value="Asp/Glu/hydantoin_racemase"/>
</dbReference>
<dbReference type="PANTHER" id="PTHR28047:SF5">
    <property type="entry name" value="PROTEIN DCG1"/>
    <property type="match status" value="1"/>
</dbReference>
<proteinExistence type="inferred from homology"/>
<organism evidence="2">
    <name type="scientific">Candidatus Atribacter allofermentans</name>
    <dbReference type="NCBI Taxonomy" id="1852833"/>
    <lineage>
        <taxon>Bacteria</taxon>
        <taxon>Pseudomonadati</taxon>
        <taxon>Atribacterota</taxon>
        <taxon>Atribacteria</taxon>
        <taxon>Atribacterales</taxon>
        <taxon>Atribacteraceae</taxon>
        <taxon>Atribacter</taxon>
    </lineage>
</organism>
<reference evidence="2" key="1">
    <citation type="submission" date="2017-02" db="EMBL/GenBank/DDBJ databases">
        <title>Delving into the versatile metabolic prowess of the omnipresent phylum Bacteroidetes.</title>
        <authorList>
            <person name="Nobu M.K."/>
            <person name="Mei R."/>
            <person name="Narihiro T."/>
            <person name="Kuroda K."/>
            <person name="Liu W.-T."/>
        </authorList>
    </citation>
    <scope>NUCLEOTIDE SEQUENCE</scope>
    <source>
        <strain evidence="2">ADurb.Bin276</strain>
    </source>
</reference>
<dbReference type="GO" id="GO:0047661">
    <property type="term" value="F:amino-acid racemase activity"/>
    <property type="evidence" value="ECO:0007669"/>
    <property type="project" value="InterPro"/>
</dbReference>
<dbReference type="Pfam" id="PF01177">
    <property type="entry name" value="Asp_Glu_race"/>
    <property type="match status" value="1"/>
</dbReference>
<dbReference type="Proteomes" id="UP000485569">
    <property type="component" value="Unassembled WGS sequence"/>
</dbReference>
<name>A0A1V5SP63_9BACT</name>
<dbReference type="EMBL" id="MWBQ01000120">
    <property type="protein sequence ID" value="OQA56339.1"/>
    <property type="molecule type" value="Genomic_DNA"/>
</dbReference>
<evidence type="ECO:0000256" key="1">
    <source>
        <dbReference type="ARBA" id="ARBA00038414"/>
    </source>
</evidence>